<evidence type="ECO:0000313" key="2">
    <source>
        <dbReference type="EMBL" id="MBM7572719.1"/>
    </source>
</evidence>
<dbReference type="RefSeq" id="WP_204501312.1">
    <property type="nucleotide sequence ID" value="NZ_JAFBDR010000020.1"/>
</dbReference>
<dbReference type="InterPro" id="IPR011008">
    <property type="entry name" value="Dimeric_a/b-barrel"/>
</dbReference>
<dbReference type="GO" id="GO:0004497">
    <property type="term" value="F:monooxygenase activity"/>
    <property type="evidence" value="ECO:0007669"/>
    <property type="project" value="UniProtKB-KW"/>
</dbReference>
<evidence type="ECO:0000313" key="3">
    <source>
        <dbReference type="Proteomes" id="UP001296943"/>
    </source>
</evidence>
<name>A0ABS2N3N5_9BACI</name>
<proteinExistence type="predicted"/>
<dbReference type="InterPro" id="IPR007138">
    <property type="entry name" value="ABM_dom"/>
</dbReference>
<organism evidence="2 3">
    <name type="scientific">Aquibacillus albus</name>
    <dbReference type="NCBI Taxonomy" id="1168171"/>
    <lineage>
        <taxon>Bacteria</taxon>
        <taxon>Bacillati</taxon>
        <taxon>Bacillota</taxon>
        <taxon>Bacilli</taxon>
        <taxon>Bacillales</taxon>
        <taxon>Bacillaceae</taxon>
        <taxon>Aquibacillus</taxon>
    </lineage>
</organism>
<dbReference type="Proteomes" id="UP001296943">
    <property type="component" value="Unassembled WGS sequence"/>
</dbReference>
<sequence length="93" mass="11025">MIRRIAEYTVKPKSVEDVEKIVKEFVLQVKKNEPETIYKSYRRENGTSFIHFMEFPDQEAVERHQKADYTAKLVEGLYPNCTEPPKFTDLELI</sequence>
<keyword evidence="2" id="KW-0503">Monooxygenase</keyword>
<dbReference type="SUPFAM" id="SSF54909">
    <property type="entry name" value="Dimeric alpha+beta barrel"/>
    <property type="match status" value="1"/>
</dbReference>
<evidence type="ECO:0000259" key="1">
    <source>
        <dbReference type="Pfam" id="PF03992"/>
    </source>
</evidence>
<accession>A0ABS2N3N5</accession>
<protein>
    <submittedName>
        <fullName evidence="2">Quinol monooxygenase YgiN</fullName>
    </submittedName>
</protein>
<dbReference type="Gene3D" id="3.30.70.100">
    <property type="match status" value="1"/>
</dbReference>
<feature type="domain" description="ABM" evidence="1">
    <location>
        <begin position="1"/>
        <end position="74"/>
    </location>
</feature>
<dbReference type="Pfam" id="PF03992">
    <property type="entry name" value="ABM"/>
    <property type="match status" value="1"/>
</dbReference>
<comment type="caution">
    <text evidence="2">The sequence shown here is derived from an EMBL/GenBank/DDBJ whole genome shotgun (WGS) entry which is preliminary data.</text>
</comment>
<keyword evidence="2" id="KW-0560">Oxidoreductase</keyword>
<reference evidence="2 3" key="1">
    <citation type="submission" date="2021-01" db="EMBL/GenBank/DDBJ databases">
        <title>Genomic Encyclopedia of Type Strains, Phase IV (KMG-IV): sequencing the most valuable type-strain genomes for metagenomic binning, comparative biology and taxonomic classification.</title>
        <authorList>
            <person name="Goeker M."/>
        </authorList>
    </citation>
    <scope>NUCLEOTIDE SEQUENCE [LARGE SCALE GENOMIC DNA]</scope>
    <source>
        <strain evidence="2 3">DSM 23711</strain>
    </source>
</reference>
<gene>
    <name evidence="2" type="ORF">JOC48_003250</name>
</gene>
<keyword evidence="3" id="KW-1185">Reference proteome</keyword>
<dbReference type="EMBL" id="JAFBDR010000020">
    <property type="protein sequence ID" value="MBM7572719.1"/>
    <property type="molecule type" value="Genomic_DNA"/>
</dbReference>